<sequence>MAKKSRNNRRKTAGKFTTNPTQYLPLCNPAKYDHTYDRATGFIIVKNIRQDRVVGVFDYPELCDYLRVRSGMENDKKEESETRSDPKRASYASSSNILPSDPEELTKVFEKNLEGLENLVKLLKSDVNKMIDISDPNFPSRSINASPEK</sequence>
<protein>
    <submittedName>
        <fullName evidence="2">Uncharacterized protein</fullName>
    </submittedName>
</protein>
<organism evidence="2 3">
    <name type="scientific">Rhizophagus irregularis (strain DAOM 197198w)</name>
    <name type="common">Glomus intraradices</name>
    <dbReference type="NCBI Taxonomy" id="1432141"/>
    <lineage>
        <taxon>Eukaryota</taxon>
        <taxon>Fungi</taxon>
        <taxon>Fungi incertae sedis</taxon>
        <taxon>Mucoromycota</taxon>
        <taxon>Glomeromycotina</taxon>
        <taxon>Glomeromycetes</taxon>
        <taxon>Glomerales</taxon>
        <taxon>Glomeraceae</taxon>
        <taxon>Rhizophagus</taxon>
    </lineage>
</organism>
<dbReference type="EMBL" id="JEMT01017816">
    <property type="protein sequence ID" value="EXX67360.1"/>
    <property type="molecule type" value="Genomic_DNA"/>
</dbReference>
<name>A0A015JJM0_RHIIW</name>
<reference evidence="2 3" key="1">
    <citation type="submission" date="2014-02" db="EMBL/GenBank/DDBJ databases">
        <title>Single nucleus genome sequencing reveals high similarity among nuclei of an endomycorrhizal fungus.</title>
        <authorList>
            <person name="Lin K."/>
            <person name="Geurts R."/>
            <person name="Zhang Z."/>
            <person name="Limpens E."/>
            <person name="Saunders D.G."/>
            <person name="Mu D."/>
            <person name="Pang E."/>
            <person name="Cao H."/>
            <person name="Cha H."/>
            <person name="Lin T."/>
            <person name="Zhou Q."/>
            <person name="Shang Y."/>
            <person name="Li Y."/>
            <person name="Ivanov S."/>
            <person name="Sharma T."/>
            <person name="Velzen R.V."/>
            <person name="Ruijter N.D."/>
            <person name="Aanen D.K."/>
            <person name="Win J."/>
            <person name="Kamoun S."/>
            <person name="Bisseling T."/>
            <person name="Huang S."/>
        </authorList>
    </citation>
    <scope>NUCLEOTIDE SEQUENCE [LARGE SCALE GENOMIC DNA]</scope>
    <source>
        <strain evidence="3">DAOM197198w</strain>
    </source>
</reference>
<evidence type="ECO:0000256" key="1">
    <source>
        <dbReference type="SAM" id="MobiDB-lite"/>
    </source>
</evidence>
<evidence type="ECO:0000313" key="3">
    <source>
        <dbReference type="Proteomes" id="UP000022910"/>
    </source>
</evidence>
<comment type="caution">
    <text evidence="2">The sequence shown here is derived from an EMBL/GenBank/DDBJ whole genome shotgun (WGS) entry which is preliminary data.</text>
</comment>
<gene>
    <name evidence="2" type="ORF">RirG_115080</name>
</gene>
<accession>A0A015JJM0</accession>
<keyword evidence="3" id="KW-1185">Reference proteome</keyword>
<dbReference type="HOGENOM" id="CLU_1750690_0_0_1"/>
<feature type="compositionally biased region" description="Basic and acidic residues" evidence="1">
    <location>
        <begin position="70"/>
        <end position="88"/>
    </location>
</feature>
<feature type="region of interest" description="Disordered" evidence="1">
    <location>
        <begin position="70"/>
        <end position="103"/>
    </location>
</feature>
<proteinExistence type="predicted"/>
<dbReference type="Proteomes" id="UP000022910">
    <property type="component" value="Unassembled WGS sequence"/>
</dbReference>
<dbReference type="AlphaFoldDB" id="A0A015JJM0"/>
<evidence type="ECO:0000313" key="2">
    <source>
        <dbReference type="EMBL" id="EXX67360.1"/>
    </source>
</evidence>